<evidence type="ECO:0000313" key="6">
    <source>
        <dbReference type="EMBL" id="SDG39046.1"/>
    </source>
</evidence>
<dbReference type="GO" id="GO:0046872">
    <property type="term" value="F:metal ion binding"/>
    <property type="evidence" value="ECO:0007669"/>
    <property type="project" value="UniProtKB-KW"/>
</dbReference>
<keyword evidence="3 5" id="KW-0479">Metal-binding</keyword>
<dbReference type="OrthoDB" id="25954at2"/>
<dbReference type="SUPFAM" id="SSF46458">
    <property type="entry name" value="Globin-like"/>
    <property type="match status" value="1"/>
</dbReference>
<evidence type="ECO:0000256" key="4">
    <source>
        <dbReference type="ARBA" id="ARBA00023004"/>
    </source>
</evidence>
<dbReference type="STRING" id="440168.SAMN04487974_102357"/>
<keyword evidence="2 5" id="KW-0349">Heme</keyword>
<dbReference type="CDD" id="cd08916">
    <property type="entry name" value="TrHb3_P"/>
    <property type="match status" value="1"/>
</dbReference>
<dbReference type="InterPro" id="IPR009050">
    <property type="entry name" value="Globin-like_sf"/>
</dbReference>
<organism evidence="6 7">
    <name type="scientific">Pelagibacterium luteolum</name>
    <dbReference type="NCBI Taxonomy" id="440168"/>
    <lineage>
        <taxon>Bacteria</taxon>
        <taxon>Pseudomonadati</taxon>
        <taxon>Pseudomonadota</taxon>
        <taxon>Alphaproteobacteria</taxon>
        <taxon>Hyphomicrobiales</taxon>
        <taxon>Devosiaceae</taxon>
        <taxon>Pelagibacterium</taxon>
    </lineage>
</organism>
<proteinExistence type="predicted"/>
<keyword evidence="7" id="KW-1185">Reference proteome</keyword>
<evidence type="ECO:0000256" key="5">
    <source>
        <dbReference type="PIRSR" id="PIRSR601486-1"/>
    </source>
</evidence>
<dbReference type="Pfam" id="PF01152">
    <property type="entry name" value="Bac_globin"/>
    <property type="match status" value="1"/>
</dbReference>
<evidence type="ECO:0000256" key="1">
    <source>
        <dbReference type="ARBA" id="ARBA00022448"/>
    </source>
</evidence>
<name>A0A1G7TUL0_9HYPH</name>
<dbReference type="InterPro" id="IPR012292">
    <property type="entry name" value="Globin/Proto"/>
</dbReference>
<gene>
    <name evidence="6" type="ORF">SAMN04487974_102357</name>
</gene>
<evidence type="ECO:0000256" key="2">
    <source>
        <dbReference type="ARBA" id="ARBA00022617"/>
    </source>
</evidence>
<sequence>MRFASLVKRKPVLDDNPLTRPGPAHPDIKDADIARLVTTFYARAREDEILGPIFNRAVDDWDHHIEQITDFWSSIMLRTGRYSGRPLNPHLRLPIEAEHFDRWLALFEKTANDIFQPEITHEFMIRARRIADNFELAIGTMRGEIRAPRHAR</sequence>
<reference evidence="6 7" key="1">
    <citation type="submission" date="2016-10" db="EMBL/GenBank/DDBJ databases">
        <authorList>
            <person name="de Groot N.N."/>
        </authorList>
    </citation>
    <scope>NUCLEOTIDE SEQUENCE [LARGE SCALE GENOMIC DNA]</scope>
    <source>
        <strain evidence="6 7">CGMCC 1.10267</strain>
    </source>
</reference>
<dbReference type="InterPro" id="IPR001486">
    <property type="entry name" value="Hemoglobin_trunc"/>
</dbReference>
<evidence type="ECO:0000256" key="3">
    <source>
        <dbReference type="ARBA" id="ARBA00022723"/>
    </source>
</evidence>
<dbReference type="Proteomes" id="UP000199495">
    <property type="component" value="Unassembled WGS sequence"/>
</dbReference>
<protein>
    <submittedName>
        <fullName evidence="6">Hemoglobin</fullName>
    </submittedName>
</protein>
<dbReference type="GO" id="GO:0019825">
    <property type="term" value="F:oxygen binding"/>
    <property type="evidence" value="ECO:0007669"/>
    <property type="project" value="InterPro"/>
</dbReference>
<dbReference type="AlphaFoldDB" id="A0A1G7TUL0"/>
<dbReference type="EMBL" id="FNCS01000002">
    <property type="protein sequence ID" value="SDG39046.1"/>
    <property type="molecule type" value="Genomic_DNA"/>
</dbReference>
<keyword evidence="1" id="KW-0813">Transport</keyword>
<evidence type="ECO:0000313" key="7">
    <source>
        <dbReference type="Proteomes" id="UP000199495"/>
    </source>
</evidence>
<keyword evidence="4 5" id="KW-0408">Iron</keyword>
<accession>A0A1G7TUL0</accession>
<dbReference type="GO" id="GO:0020037">
    <property type="term" value="F:heme binding"/>
    <property type="evidence" value="ECO:0007669"/>
    <property type="project" value="InterPro"/>
</dbReference>
<feature type="binding site" description="distal binding residue" evidence="5">
    <location>
        <position position="63"/>
    </location>
    <ligand>
        <name>heme</name>
        <dbReference type="ChEBI" id="CHEBI:30413"/>
    </ligand>
    <ligandPart>
        <name>Fe</name>
        <dbReference type="ChEBI" id="CHEBI:18248"/>
    </ligandPart>
</feature>
<dbReference type="Gene3D" id="1.10.490.10">
    <property type="entry name" value="Globins"/>
    <property type="match status" value="1"/>
</dbReference>